<dbReference type="EMBL" id="KZ501954">
    <property type="protein sequence ID" value="PKU86078.1"/>
    <property type="molecule type" value="Genomic_DNA"/>
</dbReference>
<name>A0A2I0XDT2_9ASPA</name>
<dbReference type="InterPro" id="IPR017853">
    <property type="entry name" value="GH"/>
</dbReference>
<dbReference type="OrthoDB" id="941679at2759"/>
<keyword evidence="3 5" id="KW-0326">Glycosidase</keyword>
<dbReference type="Pfam" id="PF00332">
    <property type="entry name" value="Glyco_hydro_17"/>
    <property type="match status" value="1"/>
</dbReference>
<evidence type="ECO:0000256" key="6">
    <source>
        <dbReference type="SAM" id="SignalP"/>
    </source>
</evidence>
<keyword evidence="2 5" id="KW-0378">Hydrolase</keyword>
<evidence type="ECO:0000256" key="4">
    <source>
        <dbReference type="RuleBase" id="RU004335"/>
    </source>
</evidence>
<feature type="signal peptide" evidence="6">
    <location>
        <begin position="1"/>
        <end position="26"/>
    </location>
</feature>
<dbReference type="PANTHER" id="PTHR32227">
    <property type="entry name" value="GLUCAN ENDO-1,3-BETA-GLUCOSIDASE BG1-RELATED-RELATED"/>
    <property type="match status" value="1"/>
</dbReference>
<dbReference type="Proteomes" id="UP000233837">
    <property type="component" value="Unassembled WGS sequence"/>
</dbReference>
<comment type="similarity">
    <text evidence="1 4">Belongs to the glycosyl hydrolase 17 family.</text>
</comment>
<dbReference type="GO" id="GO:0042973">
    <property type="term" value="F:glucan endo-1,3-beta-D-glucosidase activity"/>
    <property type="evidence" value="ECO:0007669"/>
    <property type="project" value="UniProtKB-ARBA"/>
</dbReference>
<dbReference type="STRING" id="906689.A0A2I0XDT2"/>
<keyword evidence="6" id="KW-0732">Signal</keyword>
<reference evidence="7 8" key="1">
    <citation type="journal article" date="2016" name="Sci. Rep.">
        <title>The Dendrobium catenatum Lindl. genome sequence provides insights into polysaccharide synthase, floral development and adaptive evolution.</title>
        <authorList>
            <person name="Zhang G.Q."/>
            <person name="Xu Q."/>
            <person name="Bian C."/>
            <person name="Tsai W.C."/>
            <person name="Yeh C.M."/>
            <person name="Liu K.W."/>
            <person name="Yoshida K."/>
            <person name="Zhang L.S."/>
            <person name="Chang S.B."/>
            <person name="Chen F."/>
            <person name="Shi Y."/>
            <person name="Su Y.Y."/>
            <person name="Zhang Y.Q."/>
            <person name="Chen L.J."/>
            <person name="Yin Y."/>
            <person name="Lin M."/>
            <person name="Huang H."/>
            <person name="Deng H."/>
            <person name="Wang Z.W."/>
            <person name="Zhu S.L."/>
            <person name="Zhao X."/>
            <person name="Deng C."/>
            <person name="Niu S.C."/>
            <person name="Huang J."/>
            <person name="Wang M."/>
            <person name="Liu G.H."/>
            <person name="Yang H.J."/>
            <person name="Xiao X.J."/>
            <person name="Hsiao Y.Y."/>
            <person name="Wu W.L."/>
            <person name="Chen Y.Y."/>
            <person name="Mitsuda N."/>
            <person name="Ohme-Takagi M."/>
            <person name="Luo Y.B."/>
            <person name="Van de Peer Y."/>
            <person name="Liu Z.J."/>
        </authorList>
    </citation>
    <scope>NUCLEOTIDE SEQUENCE [LARGE SCALE GENOMIC DNA]</scope>
    <source>
        <tissue evidence="7">The whole plant</tissue>
    </source>
</reference>
<evidence type="ECO:0000313" key="8">
    <source>
        <dbReference type="Proteomes" id="UP000233837"/>
    </source>
</evidence>
<evidence type="ECO:0000256" key="3">
    <source>
        <dbReference type="ARBA" id="ARBA00023295"/>
    </source>
</evidence>
<evidence type="ECO:0000256" key="2">
    <source>
        <dbReference type="ARBA" id="ARBA00022801"/>
    </source>
</evidence>
<dbReference type="GO" id="GO:0005975">
    <property type="term" value="P:carbohydrate metabolic process"/>
    <property type="evidence" value="ECO:0007669"/>
    <property type="project" value="InterPro"/>
</dbReference>
<dbReference type="Gene3D" id="3.20.20.80">
    <property type="entry name" value="Glycosidases"/>
    <property type="match status" value="1"/>
</dbReference>
<dbReference type="PROSITE" id="PS00587">
    <property type="entry name" value="GLYCOSYL_HYDROL_F17"/>
    <property type="match status" value="1"/>
</dbReference>
<protein>
    <submittedName>
        <fullName evidence="7">Glucan endo-1,3-beta-glucosidase</fullName>
    </submittedName>
</protein>
<dbReference type="InterPro" id="IPR044965">
    <property type="entry name" value="Glyco_hydro_17_plant"/>
</dbReference>
<evidence type="ECO:0000256" key="5">
    <source>
        <dbReference type="RuleBase" id="RU004336"/>
    </source>
</evidence>
<sequence length="338" mass="35796">MKGQYCFFSMLAMGLLLGFLIAGVESIGVCYGRDGNNLPSASEVIDLYKSNNIGGIRLYDANNDALQALRGSNIPVIIDVPNSDVSSLASDSSAATTWVQTNIQAFSQDVAFRYIAVGNELIPGSQAQNILPAMQNVQNALQAAGLQNQIKVSTSVSFGVVGTSYPPSSGAFSSDASSTLQPIVSFLSSHGAPLLANVYPYFSYVGDTADISIEYALFTSPGTVVTDPNSQLSYQNLFDALMDALYSALERAGGSGVAVVVSESGWPSDGGTAATNQNAQTYVSNLISHVGHGTPKRPGSIETYIFAMFDENQKQPQGTENHFGLFTPDKQPKYSISF</sequence>
<accession>A0A2I0XDT2</accession>
<organism evidence="7 8">
    <name type="scientific">Dendrobium catenatum</name>
    <dbReference type="NCBI Taxonomy" id="906689"/>
    <lineage>
        <taxon>Eukaryota</taxon>
        <taxon>Viridiplantae</taxon>
        <taxon>Streptophyta</taxon>
        <taxon>Embryophyta</taxon>
        <taxon>Tracheophyta</taxon>
        <taxon>Spermatophyta</taxon>
        <taxon>Magnoliopsida</taxon>
        <taxon>Liliopsida</taxon>
        <taxon>Asparagales</taxon>
        <taxon>Orchidaceae</taxon>
        <taxon>Epidendroideae</taxon>
        <taxon>Malaxideae</taxon>
        <taxon>Dendrobiinae</taxon>
        <taxon>Dendrobium</taxon>
    </lineage>
</organism>
<keyword evidence="8" id="KW-1185">Reference proteome</keyword>
<dbReference type="SUPFAM" id="SSF51445">
    <property type="entry name" value="(Trans)glycosidases"/>
    <property type="match status" value="1"/>
</dbReference>
<proteinExistence type="inferred from homology"/>
<reference evidence="7 8" key="2">
    <citation type="journal article" date="2017" name="Nature">
        <title>The Apostasia genome and the evolution of orchids.</title>
        <authorList>
            <person name="Zhang G.Q."/>
            <person name="Liu K.W."/>
            <person name="Li Z."/>
            <person name="Lohaus R."/>
            <person name="Hsiao Y.Y."/>
            <person name="Niu S.C."/>
            <person name="Wang J.Y."/>
            <person name="Lin Y.C."/>
            <person name="Xu Q."/>
            <person name="Chen L.J."/>
            <person name="Yoshida K."/>
            <person name="Fujiwara S."/>
            <person name="Wang Z.W."/>
            <person name="Zhang Y.Q."/>
            <person name="Mitsuda N."/>
            <person name="Wang M."/>
            <person name="Liu G.H."/>
            <person name="Pecoraro L."/>
            <person name="Huang H.X."/>
            <person name="Xiao X.J."/>
            <person name="Lin M."/>
            <person name="Wu X.Y."/>
            <person name="Wu W.L."/>
            <person name="Chen Y.Y."/>
            <person name="Chang S.B."/>
            <person name="Sakamoto S."/>
            <person name="Ohme-Takagi M."/>
            <person name="Yagi M."/>
            <person name="Zeng S.J."/>
            <person name="Shen C.Y."/>
            <person name="Yeh C.M."/>
            <person name="Luo Y.B."/>
            <person name="Tsai W.C."/>
            <person name="Van de Peer Y."/>
            <person name="Liu Z.J."/>
        </authorList>
    </citation>
    <scope>NUCLEOTIDE SEQUENCE [LARGE SCALE GENOMIC DNA]</scope>
    <source>
        <tissue evidence="7">The whole plant</tissue>
    </source>
</reference>
<gene>
    <name evidence="7" type="ORF">MA16_Dca001909</name>
</gene>
<feature type="chain" id="PRO_5014187783" evidence="6">
    <location>
        <begin position="27"/>
        <end position="338"/>
    </location>
</feature>
<evidence type="ECO:0000256" key="1">
    <source>
        <dbReference type="ARBA" id="ARBA00008773"/>
    </source>
</evidence>
<dbReference type="FunFam" id="3.20.20.80:FF:000010">
    <property type="entry name" value="glucan endo-1,3-beta-glucosidase, basic"/>
    <property type="match status" value="1"/>
</dbReference>
<evidence type="ECO:0000313" key="7">
    <source>
        <dbReference type="EMBL" id="PKU86078.1"/>
    </source>
</evidence>
<dbReference type="AlphaFoldDB" id="A0A2I0XDT2"/>
<dbReference type="InterPro" id="IPR000490">
    <property type="entry name" value="Glyco_hydro_17"/>
</dbReference>